<accession>A0ACC1KUC9</accession>
<sequence>MKTTVLSHLAVGASVLVASAAGQQTVRMVDAARVQGMKGGILIKNGAPTTCELALNSDKVAFVAAACLDFQPNSNIVNPSAKYQVMLTGGGTTSMGTVNVNSVVAHPMFNPRTFANNVAILSLEQGSQGEWRNYIGANPSEWQSLFYADREVTSSGSWTAAQAVQASTMPAPQCAANSALYAANAVDFLCTSQTMRRGSCAAPYGSVYGVKDPNLAVAALYSHSVIADGDLCSGTQITNYYTLLSNYLEWAGAVSRVPIYLFADNKKYVNNNDPNYRMREPAADNFSGMLVGGDLNTNRGTLVGPASAPNPAPGNGGFPVIPSPPAPTGGPVSSTVPPAVGNSSASKLSVSTILLIVAGILLLLALLGWLLYRRFKKRPAPTHEMTQYNNNEYAIGGQDYTPEYANEFPSNREHLDNQIRTRDSYHPGNANGNSRGGFMD</sequence>
<dbReference type="Proteomes" id="UP001140087">
    <property type="component" value="Unassembled WGS sequence"/>
</dbReference>
<keyword evidence="2" id="KW-1185">Reference proteome</keyword>
<proteinExistence type="predicted"/>
<gene>
    <name evidence="1" type="ORF">H4R21_005177</name>
</gene>
<evidence type="ECO:0000313" key="2">
    <source>
        <dbReference type="Proteomes" id="UP001140087"/>
    </source>
</evidence>
<name>A0ACC1KUC9_9FUNG</name>
<comment type="caution">
    <text evidence="1">The sequence shown here is derived from an EMBL/GenBank/DDBJ whole genome shotgun (WGS) entry which is preliminary data.</text>
</comment>
<evidence type="ECO:0000313" key="1">
    <source>
        <dbReference type="EMBL" id="KAJ2795268.1"/>
    </source>
</evidence>
<dbReference type="EMBL" id="JANBUN010002221">
    <property type="protein sequence ID" value="KAJ2795268.1"/>
    <property type="molecule type" value="Genomic_DNA"/>
</dbReference>
<organism evidence="1 2">
    <name type="scientific">Coemansia helicoidea</name>
    <dbReference type="NCBI Taxonomy" id="1286919"/>
    <lineage>
        <taxon>Eukaryota</taxon>
        <taxon>Fungi</taxon>
        <taxon>Fungi incertae sedis</taxon>
        <taxon>Zoopagomycota</taxon>
        <taxon>Kickxellomycotina</taxon>
        <taxon>Kickxellomycetes</taxon>
        <taxon>Kickxellales</taxon>
        <taxon>Kickxellaceae</taxon>
        <taxon>Coemansia</taxon>
    </lineage>
</organism>
<protein>
    <submittedName>
        <fullName evidence="1">Uncharacterized protein</fullName>
    </submittedName>
</protein>
<reference evidence="1" key="1">
    <citation type="submission" date="2022-07" db="EMBL/GenBank/DDBJ databases">
        <title>Phylogenomic reconstructions and comparative analyses of Kickxellomycotina fungi.</title>
        <authorList>
            <person name="Reynolds N.K."/>
            <person name="Stajich J.E."/>
            <person name="Barry K."/>
            <person name="Grigoriev I.V."/>
            <person name="Crous P."/>
            <person name="Smith M.E."/>
        </authorList>
    </citation>
    <scope>NUCLEOTIDE SEQUENCE</scope>
    <source>
        <strain evidence="1">BCRC 34780</strain>
    </source>
</reference>